<sequence>MGIVLRTPSYRVFLLGSTALGSSDPKDFWEPETLAVSFGGLAEERLVLQPKLFTLEGFRIPQAPSSFPTSSEAPRGDAVIRETLAPEGFPGSQAWELCGYHRSIWRDKSDPTDVQARQYSWSNEGAPNRPLKFSRVQLDFTEELHNDLWGQHILC</sequence>
<dbReference type="EMBL" id="JAACJK010000114">
    <property type="protein sequence ID" value="KAF5331377.1"/>
    <property type="molecule type" value="Genomic_DNA"/>
</dbReference>
<evidence type="ECO:0000313" key="1">
    <source>
        <dbReference type="EMBL" id="KAF5331377.1"/>
    </source>
</evidence>
<evidence type="ECO:0000313" key="2">
    <source>
        <dbReference type="Proteomes" id="UP000541558"/>
    </source>
</evidence>
<organism evidence="1 2">
    <name type="scientific">Ephemerocybe angulata</name>
    <dbReference type="NCBI Taxonomy" id="980116"/>
    <lineage>
        <taxon>Eukaryota</taxon>
        <taxon>Fungi</taxon>
        <taxon>Dikarya</taxon>
        <taxon>Basidiomycota</taxon>
        <taxon>Agaricomycotina</taxon>
        <taxon>Agaricomycetes</taxon>
        <taxon>Agaricomycetidae</taxon>
        <taxon>Agaricales</taxon>
        <taxon>Agaricineae</taxon>
        <taxon>Psathyrellaceae</taxon>
        <taxon>Ephemerocybe</taxon>
    </lineage>
</organism>
<reference evidence="1 2" key="1">
    <citation type="journal article" date="2020" name="ISME J.">
        <title>Uncovering the hidden diversity of litter-decomposition mechanisms in mushroom-forming fungi.</title>
        <authorList>
            <person name="Floudas D."/>
            <person name="Bentzer J."/>
            <person name="Ahren D."/>
            <person name="Johansson T."/>
            <person name="Persson P."/>
            <person name="Tunlid A."/>
        </authorList>
    </citation>
    <scope>NUCLEOTIDE SEQUENCE [LARGE SCALE GENOMIC DNA]</scope>
    <source>
        <strain evidence="1 2">CBS 175.51</strain>
    </source>
</reference>
<proteinExistence type="predicted"/>
<dbReference type="AlphaFoldDB" id="A0A8H5FCB9"/>
<name>A0A8H5FCB9_9AGAR</name>
<keyword evidence="2" id="KW-1185">Reference proteome</keyword>
<comment type="caution">
    <text evidence="1">The sequence shown here is derived from an EMBL/GenBank/DDBJ whole genome shotgun (WGS) entry which is preliminary data.</text>
</comment>
<gene>
    <name evidence="1" type="ORF">D9611_011910</name>
</gene>
<protein>
    <submittedName>
        <fullName evidence="1">Uncharacterized protein</fullName>
    </submittedName>
</protein>
<accession>A0A8H5FCB9</accession>
<dbReference type="OrthoDB" id="21470at2759"/>
<dbReference type="Proteomes" id="UP000541558">
    <property type="component" value="Unassembled WGS sequence"/>
</dbReference>